<accession>A0A1C0YE39</accession>
<dbReference type="AlphaFoldDB" id="A0A1C0YE39"/>
<dbReference type="Proteomes" id="UP000093199">
    <property type="component" value="Unassembled WGS sequence"/>
</dbReference>
<organism evidence="3 4">
    <name type="scientific">Caryophanon tenue</name>
    <dbReference type="NCBI Taxonomy" id="33978"/>
    <lineage>
        <taxon>Bacteria</taxon>
        <taxon>Bacillati</taxon>
        <taxon>Bacillota</taxon>
        <taxon>Bacilli</taxon>
        <taxon>Bacillales</taxon>
        <taxon>Caryophanaceae</taxon>
        <taxon>Caryophanon</taxon>
    </lineage>
</organism>
<feature type="domain" description="Transcobalamin-like C-terminal" evidence="2">
    <location>
        <begin position="183"/>
        <end position="262"/>
    </location>
</feature>
<reference evidence="3 4" key="1">
    <citation type="submission" date="2016-07" db="EMBL/GenBank/DDBJ databases">
        <title>Caryophanon tenue genome sequencing.</title>
        <authorList>
            <person name="Verma A."/>
            <person name="Pal Y."/>
            <person name="Krishnamurthi S."/>
        </authorList>
    </citation>
    <scope>NUCLEOTIDE SEQUENCE [LARGE SCALE GENOMIC DNA]</scope>
    <source>
        <strain evidence="3 4">DSM 14152</strain>
    </source>
</reference>
<evidence type="ECO:0000313" key="3">
    <source>
        <dbReference type="EMBL" id="OCS85405.1"/>
    </source>
</evidence>
<dbReference type="EMBL" id="MASJ01000014">
    <property type="protein sequence ID" value="OCS85405.1"/>
    <property type="molecule type" value="Genomic_DNA"/>
</dbReference>
<dbReference type="InterPro" id="IPR027954">
    <property type="entry name" value="Transcobalamin-like_C"/>
</dbReference>
<dbReference type="STRING" id="33978.A6M13_13280"/>
<feature type="region of interest" description="Disordered" evidence="1">
    <location>
        <begin position="48"/>
        <end position="133"/>
    </location>
</feature>
<sequence>MKRILVMIISVLFLSACQIQTVEHFEEQQQQTEKSVQRATVQAEVEEEAQEVVTQSEPAVLANEEETAVTSATAQLEKQPPVTEEVQSTTAQAPAKQQVGQQEQPTETPPATSQQSQPDAVVPNTKPNMPEKTTNTVTISIDAKTLLDAAHYDKLQRALQSEQYVPKDGVILAPTQYEIVRDGETVFDILQRAVREFKIHMEVQGADENIYDSVYIEGIHHLYEFSAGNLSGWVYQVNGVAPNVGASQYEVKPGDVIRWRYTVDLGRDLDGVEL</sequence>
<evidence type="ECO:0000259" key="2">
    <source>
        <dbReference type="Pfam" id="PF14478"/>
    </source>
</evidence>
<dbReference type="Pfam" id="PF14478">
    <property type="entry name" value="DUF4430"/>
    <property type="match status" value="1"/>
</dbReference>
<dbReference type="Gene3D" id="2.170.130.30">
    <property type="match status" value="1"/>
</dbReference>
<feature type="compositionally biased region" description="Polar residues" evidence="1">
    <location>
        <begin position="98"/>
        <end position="118"/>
    </location>
</feature>
<comment type="caution">
    <text evidence="3">The sequence shown here is derived from an EMBL/GenBank/DDBJ whole genome shotgun (WGS) entry which is preliminary data.</text>
</comment>
<dbReference type="PROSITE" id="PS51257">
    <property type="entry name" value="PROKAR_LIPOPROTEIN"/>
    <property type="match status" value="1"/>
</dbReference>
<name>A0A1C0YE39_9BACL</name>
<evidence type="ECO:0000313" key="4">
    <source>
        <dbReference type="Proteomes" id="UP000093199"/>
    </source>
</evidence>
<evidence type="ECO:0000256" key="1">
    <source>
        <dbReference type="SAM" id="MobiDB-lite"/>
    </source>
</evidence>
<keyword evidence="4" id="KW-1185">Reference proteome</keyword>
<dbReference type="RefSeq" id="WP_066544941.1">
    <property type="nucleotide sequence ID" value="NZ_MASJ01000014.1"/>
</dbReference>
<gene>
    <name evidence="3" type="ORF">A6M13_13280</name>
</gene>
<proteinExistence type="predicted"/>
<protein>
    <recommendedName>
        <fullName evidence="2">Transcobalamin-like C-terminal domain-containing protein</fullName>
    </recommendedName>
</protein>